<dbReference type="PROSITE" id="PS51202">
    <property type="entry name" value="RCK_C"/>
    <property type="match status" value="2"/>
</dbReference>
<reference evidence="10 11" key="1">
    <citation type="submission" date="2020-07" db="EMBL/GenBank/DDBJ databases">
        <authorList>
            <person name="Feng X."/>
        </authorList>
    </citation>
    <scope>NUCLEOTIDE SEQUENCE [LARGE SCALE GENOMIC DNA]</scope>
    <source>
        <strain evidence="10 11">JCM23202</strain>
    </source>
</reference>
<gene>
    <name evidence="10" type="ORF">H5P27_19085</name>
</gene>
<dbReference type="PANTHER" id="PTHR42751">
    <property type="entry name" value="SODIUM/HYDROGEN EXCHANGER FAMILY/TRKA DOMAIN PROTEIN"/>
    <property type="match status" value="1"/>
</dbReference>
<keyword evidence="7 8" id="KW-0472">Membrane</keyword>
<comment type="subcellular location">
    <subcellularLocation>
        <location evidence="1">Membrane</location>
        <topology evidence="1">Multi-pass membrane protein</topology>
    </subcellularLocation>
</comment>
<keyword evidence="6 8" id="KW-1133">Transmembrane helix</keyword>
<keyword evidence="4" id="KW-0406">Ion transport</keyword>
<proteinExistence type="inferred from homology"/>
<evidence type="ECO:0000313" key="10">
    <source>
        <dbReference type="EMBL" id="MBC2608168.1"/>
    </source>
</evidence>
<evidence type="ECO:0000256" key="4">
    <source>
        <dbReference type="ARBA" id="ARBA00022538"/>
    </source>
</evidence>
<dbReference type="PANTHER" id="PTHR42751:SF3">
    <property type="entry name" value="SODIUM_GLUTAMATE SYMPORTER"/>
    <property type="match status" value="1"/>
</dbReference>
<organism evidence="10 11">
    <name type="scientific">Pelagicoccus albus</name>
    <dbReference type="NCBI Taxonomy" id="415222"/>
    <lineage>
        <taxon>Bacteria</taxon>
        <taxon>Pseudomonadati</taxon>
        <taxon>Verrucomicrobiota</taxon>
        <taxon>Opitutia</taxon>
        <taxon>Puniceicoccales</taxon>
        <taxon>Pelagicoccaceae</taxon>
        <taxon>Pelagicoccus</taxon>
    </lineage>
</organism>
<dbReference type="Gene3D" id="1.20.1530.20">
    <property type="match status" value="1"/>
</dbReference>
<feature type="domain" description="RCK C-terminal" evidence="9">
    <location>
        <begin position="609"/>
        <end position="693"/>
    </location>
</feature>
<evidence type="ECO:0000256" key="1">
    <source>
        <dbReference type="ARBA" id="ARBA00004141"/>
    </source>
</evidence>
<accession>A0A7X1B9J4</accession>
<feature type="transmembrane region" description="Helical" evidence="8">
    <location>
        <begin position="440"/>
        <end position="460"/>
    </location>
</feature>
<feature type="transmembrane region" description="Helical" evidence="8">
    <location>
        <begin position="232"/>
        <end position="250"/>
    </location>
</feature>
<dbReference type="SUPFAM" id="SSF116726">
    <property type="entry name" value="TrkA C-terminal domain-like"/>
    <property type="match status" value="2"/>
</dbReference>
<feature type="transmembrane region" description="Helical" evidence="8">
    <location>
        <begin position="313"/>
        <end position="334"/>
    </location>
</feature>
<evidence type="ECO:0000256" key="6">
    <source>
        <dbReference type="ARBA" id="ARBA00022989"/>
    </source>
</evidence>
<keyword evidence="4" id="KW-0633">Potassium transport</keyword>
<keyword evidence="5 8" id="KW-0812">Transmembrane</keyword>
<evidence type="ECO:0000313" key="11">
    <source>
        <dbReference type="Proteomes" id="UP000526501"/>
    </source>
</evidence>
<dbReference type="GO" id="GO:0016020">
    <property type="term" value="C:membrane"/>
    <property type="evidence" value="ECO:0007669"/>
    <property type="project" value="UniProtKB-SubCell"/>
</dbReference>
<feature type="transmembrane region" description="Helical" evidence="8">
    <location>
        <begin position="165"/>
        <end position="189"/>
    </location>
</feature>
<dbReference type="Proteomes" id="UP000526501">
    <property type="component" value="Unassembled WGS sequence"/>
</dbReference>
<comment type="caution">
    <text evidence="10">The sequence shown here is derived from an EMBL/GenBank/DDBJ whole genome shotgun (WGS) entry which is preliminary data.</text>
</comment>
<evidence type="ECO:0000256" key="5">
    <source>
        <dbReference type="ARBA" id="ARBA00022692"/>
    </source>
</evidence>
<name>A0A7X1B9J4_9BACT</name>
<feature type="transmembrane region" description="Helical" evidence="8">
    <location>
        <begin position="47"/>
        <end position="64"/>
    </location>
</feature>
<keyword evidence="4" id="KW-0630">Potassium</keyword>
<dbReference type="GO" id="GO:0015297">
    <property type="term" value="F:antiporter activity"/>
    <property type="evidence" value="ECO:0007669"/>
    <property type="project" value="InterPro"/>
</dbReference>
<dbReference type="Gene3D" id="3.30.70.1450">
    <property type="entry name" value="Regulator of K+ conductance, C-terminal domain"/>
    <property type="match status" value="2"/>
</dbReference>
<dbReference type="InterPro" id="IPR036721">
    <property type="entry name" value="RCK_C_sf"/>
</dbReference>
<dbReference type="Pfam" id="PF02080">
    <property type="entry name" value="TrkA_C"/>
    <property type="match status" value="2"/>
</dbReference>
<dbReference type="InterPro" id="IPR038770">
    <property type="entry name" value="Na+/solute_symporter_sf"/>
</dbReference>
<feature type="transmembrane region" description="Helical" evidence="8">
    <location>
        <begin position="134"/>
        <end position="153"/>
    </location>
</feature>
<dbReference type="GO" id="GO:1902600">
    <property type="term" value="P:proton transmembrane transport"/>
    <property type="evidence" value="ECO:0007669"/>
    <property type="project" value="InterPro"/>
</dbReference>
<dbReference type="EMBL" id="JACHVC010000013">
    <property type="protein sequence ID" value="MBC2608168.1"/>
    <property type="molecule type" value="Genomic_DNA"/>
</dbReference>
<keyword evidence="3" id="KW-0813">Transport</keyword>
<dbReference type="GO" id="GO:0006813">
    <property type="term" value="P:potassium ion transport"/>
    <property type="evidence" value="ECO:0007669"/>
    <property type="project" value="UniProtKB-KW"/>
</dbReference>
<dbReference type="GO" id="GO:0008324">
    <property type="term" value="F:monoatomic cation transmembrane transporter activity"/>
    <property type="evidence" value="ECO:0007669"/>
    <property type="project" value="InterPro"/>
</dbReference>
<evidence type="ECO:0000256" key="3">
    <source>
        <dbReference type="ARBA" id="ARBA00022448"/>
    </source>
</evidence>
<evidence type="ECO:0000256" key="8">
    <source>
        <dbReference type="SAM" id="Phobius"/>
    </source>
</evidence>
<comment type="similarity">
    <text evidence="2">Belongs to the monovalent cation:proton antiporter 2 (CPA2) transporter (TC 2.A.37) family.</text>
</comment>
<feature type="transmembrane region" description="Helical" evidence="8">
    <location>
        <begin position="20"/>
        <end position="40"/>
    </location>
</feature>
<sequence>MPQMYLTELLPLAASAHSSTILADLAWIMLGAAIAALVCARIKLPPLLGYLFAGFFLGPNLGLWPPLVTLSNVQDLSELGVVFLMFYIGLEFNIEKVKAVFAPAFTALILQTLLMVFIGLQAASWLGLSTMDGWFLGGLLSISSSMVSVKLMRENGSFNRQHGQQAVGILVFEDILAILLLVLLNGMASEGSFDYSALSKTAFFIGLFIVAVFLIGKLGAKRLVKILDTRGTSEMVTMATLGLIFGVSLIAEQFHFSWALGGFLAGAILSSSKIAHRIESLTEPLRDLFCALFFVAVGMLINPAALWENAPAILILSVVVILGKFCACWLGLFVAGQHADVAGRAALIKSQIGEFSFVITAIGAKYGATSPELQSIASGVAFVTILLTPVLIGNEARILGAIQKASPNALKEFTLLYAQWQDNLELAFNRSFLKLARGPILRIVLYFLIINAIIIGAAIISSHVAKPEFIPVSQEHFGQGLFLVSLLISLPFFVDTVRNFNVLVLLFSDAALSKGLFQQFSKGAFRNVFNGLILLILLFVYGTVFLIVAAPFFPTGAVFLAFVGVALILGLIFWKRLVHMHNNWEMAFVESMENESRSQIEKKIEQNLTQLKEKNPWHVQVEAVDIQKTSRWNGHEIKEIDLRRQTGVTIAGIERGGFDMTDIKPHSRIFPQDKLFLLGEPSQIAAARTYLNQKKEGAEFQLSPFRFSKEIIPPMSTWEGLSIQDTHLRSDHGVTIVGIQRHGERIVSPSPDEVLHEGDLLLLMGCEDRLARISQLFVTEELPTASA</sequence>
<feature type="transmembrane region" description="Helical" evidence="8">
    <location>
        <begin position="201"/>
        <end position="220"/>
    </location>
</feature>
<evidence type="ECO:0000259" key="9">
    <source>
        <dbReference type="PROSITE" id="PS51202"/>
    </source>
</evidence>
<dbReference type="InterPro" id="IPR006153">
    <property type="entry name" value="Cation/H_exchanger_TM"/>
</dbReference>
<keyword evidence="11" id="KW-1185">Reference proteome</keyword>
<evidence type="ECO:0000256" key="2">
    <source>
        <dbReference type="ARBA" id="ARBA00005551"/>
    </source>
</evidence>
<feature type="transmembrane region" description="Helical" evidence="8">
    <location>
        <begin position="76"/>
        <end position="94"/>
    </location>
</feature>
<feature type="transmembrane region" description="Helical" evidence="8">
    <location>
        <begin position="480"/>
        <end position="507"/>
    </location>
</feature>
<feature type="transmembrane region" description="Helical" evidence="8">
    <location>
        <begin position="556"/>
        <end position="574"/>
    </location>
</feature>
<feature type="transmembrane region" description="Helical" evidence="8">
    <location>
        <begin position="528"/>
        <end position="550"/>
    </location>
</feature>
<protein>
    <submittedName>
        <fullName evidence="10">Cation:proton antiporter</fullName>
    </submittedName>
</protein>
<feature type="transmembrane region" description="Helical" evidence="8">
    <location>
        <begin position="101"/>
        <end position="128"/>
    </location>
</feature>
<feature type="domain" description="RCK C-terminal" evidence="9">
    <location>
        <begin position="695"/>
        <end position="779"/>
    </location>
</feature>
<dbReference type="AlphaFoldDB" id="A0A7X1B9J4"/>
<feature type="transmembrane region" description="Helical" evidence="8">
    <location>
        <begin position="288"/>
        <end position="307"/>
    </location>
</feature>
<dbReference type="InterPro" id="IPR006037">
    <property type="entry name" value="RCK_C"/>
</dbReference>
<evidence type="ECO:0000256" key="7">
    <source>
        <dbReference type="ARBA" id="ARBA00023136"/>
    </source>
</evidence>
<feature type="transmembrane region" description="Helical" evidence="8">
    <location>
        <begin position="256"/>
        <end position="276"/>
    </location>
</feature>
<dbReference type="Pfam" id="PF00999">
    <property type="entry name" value="Na_H_Exchanger"/>
    <property type="match status" value="1"/>
</dbReference>